<dbReference type="AlphaFoldDB" id="A0A2P8HGX6"/>
<protein>
    <submittedName>
        <fullName evidence="2">Phytanoyl-CoA dioxygenase PhyH</fullName>
    </submittedName>
</protein>
<name>A0A2P8HGX6_CHINA</name>
<dbReference type="Gene3D" id="2.60.120.620">
    <property type="entry name" value="q2cbj1_9rhob like domain"/>
    <property type="match status" value="1"/>
</dbReference>
<organism evidence="2 3">
    <name type="scientific">Chitinophaga niastensis</name>
    <dbReference type="NCBI Taxonomy" id="536980"/>
    <lineage>
        <taxon>Bacteria</taxon>
        <taxon>Pseudomonadati</taxon>
        <taxon>Bacteroidota</taxon>
        <taxon>Chitinophagia</taxon>
        <taxon>Chitinophagales</taxon>
        <taxon>Chitinophagaceae</taxon>
        <taxon>Chitinophaga</taxon>
    </lineage>
</organism>
<reference evidence="2 3" key="1">
    <citation type="submission" date="2018-03" db="EMBL/GenBank/DDBJ databases">
        <title>Genomic Encyclopedia of Archaeal and Bacterial Type Strains, Phase II (KMG-II): from individual species to whole genera.</title>
        <authorList>
            <person name="Goeker M."/>
        </authorList>
    </citation>
    <scope>NUCLEOTIDE SEQUENCE [LARGE SCALE GENOMIC DNA]</scope>
    <source>
        <strain evidence="2 3">DSM 24859</strain>
    </source>
</reference>
<keyword evidence="2" id="KW-0560">Oxidoreductase</keyword>
<sequence>MNSMDKDIILKHQEELAVRGFIVIDNVFSASEIAAIIAAIAAADTSGPAFRKTSDLFAIRQLLKIIPGINKHVFTPGLQTLIQQIFGTDYFPVKSIYFDKPGQSNWFVAWHQDLTISIDKKLAIDNYGPWTVKQDQYAVQPPVDILESNFTIRIHLDDTDETNGALKVIPGSHLKGIYRAETIDFSTSPDVSCRVKKGGIMIMRPLLMHASGRSSNGHSRRVVHIEFTNRQLPEGLKWSEH</sequence>
<dbReference type="PANTHER" id="PTHR20883:SF48">
    <property type="entry name" value="ECTOINE DIOXYGENASE"/>
    <property type="match status" value="1"/>
</dbReference>
<gene>
    <name evidence="2" type="ORF">CLV51_104164</name>
</gene>
<evidence type="ECO:0000313" key="3">
    <source>
        <dbReference type="Proteomes" id="UP000240971"/>
    </source>
</evidence>
<evidence type="ECO:0000256" key="1">
    <source>
        <dbReference type="ARBA" id="ARBA00001954"/>
    </source>
</evidence>
<dbReference type="EMBL" id="PYAW01000004">
    <property type="protein sequence ID" value="PSL45461.1"/>
    <property type="molecule type" value="Genomic_DNA"/>
</dbReference>
<dbReference type="GO" id="GO:0016706">
    <property type="term" value="F:2-oxoglutarate-dependent dioxygenase activity"/>
    <property type="evidence" value="ECO:0007669"/>
    <property type="project" value="UniProtKB-ARBA"/>
</dbReference>
<keyword evidence="3" id="KW-1185">Reference proteome</keyword>
<dbReference type="Proteomes" id="UP000240971">
    <property type="component" value="Unassembled WGS sequence"/>
</dbReference>
<comment type="caution">
    <text evidence="2">The sequence shown here is derived from an EMBL/GenBank/DDBJ whole genome shotgun (WGS) entry which is preliminary data.</text>
</comment>
<dbReference type="RefSeq" id="WP_245898855.1">
    <property type="nucleotide sequence ID" value="NZ_PYAW01000004.1"/>
</dbReference>
<dbReference type="SUPFAM" id="SSF51197">
    <property type="entry name" value="Clavaminate synthase-like"/>
    <property type="match status" value="1"/>
</dbReference>
<dbReference type="InterPro" id="IPR008775">
    <property type="entry name" value="Phytyl_CoA_dOase-like"/>
</dbReference>
<accession>A0A2P8HGX6</accession>
<evidence type="ECO:0000313" key="2">
    <source>
        <dbReference type="EMBL" id="PSL45461.1"/>
    </source>
</evidence>
<proteinExistence type="predicted"/>
<keyword evidence="2" id="KW-0223">Dioxygenase</keyword>
<dbReference type="Pfam" id="PF05721">
    <property type="entry name" value="PhyH"/>
    <property type="match status" value="1"/>
</dbReference>
<comment type="cofactor">
    <cofactor evidence="1">
        <name>Fe(2+)</name>
        <dbReference type="ChEBI" id="CHEBI:29033"/>
    </cofactor>
</comment>
<dbReference type="GO" id="GO:0005506">
    <property type="term" value="F:iron ion binding"/>
    <property type="evidence" value="ECO:0007669"/>
    <property type="project" value="UniProtKB-ARBA"/>
</dbReference>
<dbReference type="PANTHER" id="PTHR20883">
    <property type="entry name" value="PHYTANOYL-COA DIOXYGENASE DOMAIN CONTAINING 1"/>
    <property type="match status" value="1"/>
</dbReference>